<dbReference type="OrthoDB" id="10606572at2759"/>
<dbReference type="VEuPathDB" id="PlasmoDB:PCYB_002730"/>
<feature type="region of interest" description="Disordered" evidence="1">
    <location>
        <begin position="194"/>
        <end position="232"/>
    </location>
</feature>
<organism evidence="2 3">
    <name type="scientific">Plasmodium cynomolgi (strain B)</name>
    <dbReference type="NCBI Taxonomy" id="1120755"/>
    <lineage>
        <taxon>Eukaryota</taxon>
        <taxon>Sar</taxon>
        <taxon>Alveolata</taxon>
        <taxon>Apicomplexa</taxon>
        <taxon>Aconoidasida</taxon>
        <taxon>Haemosporida</taxon>
        <taxon>Plasmodiidae</taxon>
        <taxon>Plasmodium</taxon>
        <taxon>Plasmodium (Plasmodium)</taxon>
    </lineage>
</organism>
<proteinExistence type="predicted"/>
<reference evidence="2 3" key="1">
    <citation type="journal article" date="2012" name="Nat. Genet.">
        <title>Plasmodium cynomolgi genome sequences provide insight into Plasmodium vivax and the monkey malaria clade.</title>
        <authorList>
            <person name="Tachibana S."/>
            <person name="Sullivan S.A."/>
            <person name="Kawai S."/>
            <person name="Nakamura S."/>
            <person name="Kim H.R."/>
            <person name="Goto N."/>
            <person name="Arisue N."/>
            <person name="Palacpac N.M.Q."/>
            <person name="Honma H."/>
            <person name="Yagi M."/>
            <person name="Tougan T."/>
            <person name="Katakai Y."/>
            <person name="Kaneko O."/>
            <person name="Mita T."/>
            <person name="Kita K."/>
            <person name="Yasutomi Y."/>
            <person name="Sutton P.L."/>
            <person name="Shakhbatyan R."/>
            <person name="Horii T."/>
            <person name="Yasunaga T."/>
            <person name="Barnwell J.W."/>
            <person name="Escalante A.A."/>
            <person name="Carlton J.M."/>
            <person name="Tanabe K."/>
        </authorList>
    </citation>
    <scope>NUCLEOTIDE SEQUENCE [LARGE SCALE GENOMIC DNA]</scope>
    <source>
        <strain evidence="2 3">B</strain>
    </source>
</reference>
<evidence type="ECO:0000313" key="3">
    <source>
        <dbReference type="Proteomes" id="UP000006319"/>
    </source>
</evidence>
<dbReference type="KEGG" id="pcy:PCYB_002730"/>
<dbReference type="EMBL" id="DF157264">
    <property type="protein sequence ID" value="GAB69524.1"/>
    <property type="molecule type" value="Genomic_DNA"/>
</dbReference>
<gene>
    <name evidence="2" type="ORF">PCYB_002730</name>
</gene>
<sequence length="232" mass="26633">MKKELKSILKECTNADQTAQEVAKGWCIANGKCGQNKRSGIDCFTFYYWLGNIVSENLKEKKELFSNIMRDIYNNGGVGTKGICSDMCPKINKEDFKKLMEVYNYTKIYNIINSRVRMHRGIYKEACRKYLKGIERTYESLNIPCTKERYSGSHCEELNNMFHRGRTVKKPSELGKEIFGKEWNWPVLGNYNNSSNNSSNNSKNSSNNSNNNGNNNNSNNNSNNNNSNYSNN</sequence>
<name>K6UZV9_PLACD</name>
<dbReference type="Proteomes" id="UP000006319">
    <property type="component" value="Unassembled WGS sequence"/>
</dbReference>
<dbReference type="RefSeq" id="XP_004227742.1">
    <property type="nucleotide sequence ID" value="XM_004227694.1"/>
</dbReference>
<evidence type="ECO:0000256" key="1">
    <source>
        <dbReference type="SAM" id="MobiDB-lite"/>
    </source>
</evidence>
<dbReference type="GO" id="GO:0016787">
    <property type="term" value="F:hydrolase activity"/>
    <property type="evidence" value="ECO:0007669"/>
    <property type="project" value="UniProtKB-KW"/>
</dbReference>
<protein>
    <submittedName>
        <fullName evidence="2">Ubiquitin carboxyl-terminal hydrolase</fullName>
    </submittedName>
</protein>
<dbReference type="PhylomeDB" id="K6UZV9"/>
<keyword evidence="3" id="KW-1185">Reference proteome</keyword>
<dbReference type="AlphaFoldDB" id="K6UZV9"/>
<dbReference type="GeneID" id="14696066"/>
<keyword evidence="2" id="KW-0378">Hydrolase</keyword>
<evidence type="ECO:0000313" key="2">
    <source>
        <dbReference type="EMBL" id="GAB69524.1"/>
    </source>
</evidence>
<accession>K6UZV9</accession>